<dbReference type="InterPro" id="IPR005704">
    <property type="entry name" value="Ribosomal_uS3_bac-typ"/>
</dbReference>
<evidence type="ECO:0000259" key="9">
    <source>
        <dbReference type="Pfam" id="PF00189"/>
    </source>
</evidence>
<evidence type="ECO:0000256" key="7">
    <source>
        <dbReference type="RuleBase" id="RU003626"/>
    </source>
</evidence>
<feature type="region of interest" description="Disordered" evidence="8">
    <location>
        <begin position="154"/>
        <end position="177"/>
    </location>
</feature>
<dbReference type="GO" id="GO:0003723">
    <property type="term" value="F:RNA binding"/>
    <property type="evidence" value="ECO:0007669"/>
    <property type="project" value="InterPro"/>
</dbReference>
<dbReference type="PANTHER" id="PTHR11760">
    <property type="entry name" value="30S/40S RIBOSOMAL PROTEIN S3"/>
    <property type="match status" value="1"/>
</dbReference>
<dbReference type="PANTHER" id="PTHR11760:SF19">
    <property type="entry name" value="SMALL RIBOSOMAL SUBUNIT PROTEIN US3C"/>
    <property type="match status" value="1"/>
</dbReference>
<feature type="compositionally biased region" description="Polar residues" evidence="8">
    <location>
        <begin position="67"/>
        <end position="79"/>
    </location>
</feature>
<comment type="subcellular location">
    <subcellularLocation>
        <location evidence="5 7">Plastid</location>
        <location evidence="5 7">Chloroplast</location>
    </subcellularLocation>
</comment>
<evidence type="ECO:0000256" key="5">
    <source>
        <dbReference type="HAMAP-Rule" id="MF_01309"/>
    </source>
</evidence>
<name>A0A140HA29_9CHLO</name>
<dbReference type="SUPFAM" id="SSF54814">
    <property type="entry name" value="Prokaryotic type KH domain (KH-domain type II)"/>
    <property type="match status" value="1"/>
</dbReference>
<dbReference type="RefSeq" id="YP_009238150.1">
    <property type="nucleotide sequence ID" value="NC_029672.1"/>
</dbReference>
<dbReference type="Pfam" id="PF00189">
    <property type="entry name" value="Ribosomal_S3_C"/>
    <property type="match status" value="1"/>
</dbReference>
<dbReference type="Gene3D" id="3.30.300.20">
    <property type="match status" value="1"/>
</dbReference>
<dbReference type="SUPFAM" id="SSF54821">
    <property type="entry name" value="Ribosomal protein S3 C-terminal domain"/>
    <property type="match status" value="1"/>
</dbReference>
<evidence type="ECO:0000256" key="8">
    <source>
        <dbReference type="SAM" id="MobiDB-lite"/>
    </source>
</evidence>
<feature type="compositionally biased region" description="Polar residues" evidence="8">
    <location>
        <begin position="160"/>
        <end position="173"/>
    </location>
</feature>
<proteinExistence type="inferred from homology"/>
<reference evidence="10" key="1">
    <citation type="submission" date="2015-06" db="EMBL/GenBank/DDBJ databases">
        <title>Chloroplast phylogenomic data from the green algal order Sphaeropleales (Chlorophyceae, Chlorophyta) reveal complex patterns of sequence evolution.</title>
        <authorList>
            <person name="Fucikova K."/>
            <person name="Lewis P.O."/>
            <person name="Lewis L.A."/>
        </authorList>
    </citation>
    <scope>NUCLEOTIDE SEQUENCE</scope>
    <source>
        <strain evidence="10">UTEX 56</strain>
    </source>
</reference>
<dbReference type="Gene3D" id="3.30.1140.32">
    <property type="entry name" value="Ribosomal protein S3, C-terminal domain"/>
    <property type="match status" value="1"/>
</dbReference>
<dbReference type="AlphaFoldDB" id="A0A140HA29"/>
<dbReference type="GO" id="GO:0009507">
    <property type="term" value="C:chloroplast"/>
    <property type="evidence" value="ECO:0007669"/>
    <property type="project" value="UniProtKB-SubCell"/>
</dbReference>
<evidence type="ECO:0000256" key="3">
    <source>
        <dbReference type="ARBA" id="ARBA00023274"/>
    </source>
</evidence>
<evidence type="ECO:0000256" key="6">
    <source>
        <dbReference type="RuleBase" id="RU003624"/>
    </source>
</evidence>
<geneLocation type="chloroplast" evidence="10"/>
<comment type="similarity">
    <text evidence="1 5 6">Belongs to the universal ribosomal protein uS3 family.</text>
</comment>
<dbReference type="InterPro" id="IPR009019">
    <property type="entry name" value="KH_sf_prok-type"/>
</dbReference>
<dbReference type="NCBIfam" id="TIGR01009">
    <property type="entry name" value="rpsC_bact"/>
    <property type="match status" value="1"/>
</dbReference>
<dbReference type="InterPro" id="IPR057258">
    <property type="entry name" value="Ribosomal_uS3"/>
</dbReference>
<dbReference type="InterPro" id="IPR015946">
    <property type="entry name" value="KH_dom-like_a/b"/>
</dbReference>
<dbReference type="InterPro" id="IPR036419">
    <property type="entry name" value="Ribosomal_S3_C_sf"/>
</dbReference>
<evidence type="ECO:0000313" key="10">
    <source>
        <dbReference type="EMBL" id="AMO01028.1"/>
    </source>
</evidence>
<evidence type="ECO:0000256" key="1">
    <source>
        <dbReference type="ARBA" id="ARBA00010761"/>
    </source>
</evidence>
<keyword evidence="3 5" id="KW-0687">Ribonucleoprotein</keyword>
<dbReference type="EMBL" id="KT199251">
    <property type="protein sequence ID" value="AMO01028.1"/>
    <property type="molecule type" value="Genomic_DNA"/>
</dbReference>
<organism evidence="10">
    <name type="scientific">Chromochloris zofingiensis</name>
    <dbReference type="NCBI Taxonomy" id="31302"/>
    <lineage>
        <taxon>Eukaryota</taxon>
        <taxon>Viridiplantae</taxon>
        <taxon>Chlorophyta</taxon>
        <taxon>core chlorophytes</taxon>
        <taxon>Chlorophyceae</taxon>
        <taxon>CS clade</taxon>
        <taxon>Sphaeropleales</taxon>
        <taxon>Chromochloridaceae</taxon>
        <taxon>Chromochloris</taxon>
    </lineage>
</organism>
<dbReference type="InterPro" id="IPR018280">
    <property type="entry name" value="Ribosomal_uS3_CS"/>
</dbReference>
<feature type="region of interest" description="Disordered" evidence="8">
    <location>
        <begin position="60"/>
        <end position="79"/>
    </location>
</feature>
<sequence>MGQKIHPLGFRVGITKKHQSQWFARFHKHQYAQTILEDHLLRQTLSKLLPEILQKQLNNSKNSLSSDGLNPNNAKNEKTMSQLPKISHIKIERGLIPYEICIQIYAQNCELLKSAVDKLEIQPSLAHNFLKNQLILEKASVAYGQKYLNTTRKNGDDTSLEISSNNEKQQSLLNRKKTNQKKFGKPQLLAKRLKKRQTILQRFRERFLKNMILVKKGNKITRKLQKDELMLKRRRKNKSQFSISVSKRISTKEYLNSNTNLIFNKSAKYSQKITKFVNIFMSKMNRDFLNLLKNQMKDWDSYLKNHKDQQLQKYGILRYAPLGYQKKWSLTRLQRLKNQPLHILMKLLKSLQKRALQKMEVLRQDFIILGTLSTSKSFAYFQRIRFIKGLRELIQQIKMEQSVLFQQKSSSSFTKMSHSNNRIGLESNRQIQRQFEKSLENLTDKALAKKFSNLKEENRKIKFIDYLQDIVQKHRHQNIYLYLATISDSLKYLKKIKQFTKQQANFLYGVNLQALNYKQSENGSLESDSQKTRSFVKSQILKAVNQANRKNDLQKNLQDVFIEQLQKQKTISKQNIQLIPKISLKFYSVKSQNLETKASFVADSIVDDLEKRKAFRRVIKKAKEDLMKTSKVKGVKIQVSGRLNGAEIARSEWVRAGRVPLQTLRANIDYCYKTAQTIYGIIGVKVWIYKGYTKTSNVSSTRVNPIFANL</sequence>
<gene>
    <name evidence="5 10" type="primary">rps3</name>
    <name evidence="10" type="ORF">VU24_8</name>
</gene>
<dbReference type="PROSITE" id="PS00548">
    <property type="entry name" value="RIBOSOMAL_S3"/>
    <property type="match status" value="1"/>
</dbReference>
<dbReference type="GeneID" id="27073537"/>
<dbReference type="GO" id="GO:0003735">
    <property type="term" value="F:structural constituent of ribosome"/>
    <property type="evidence" value="ECO:0007669"/>
    <property type="project" value="InterPro"/>
</dbReference>
<keyword evidence="7 10" id="KW-0934">Plastid</keyword>
<dbReference type="GO" id="GO:0006412">
    <property type="term" value="P:translation"/>
    <property type="evidence" value="ECO:0007669"/>
    <property type="project" value="UniProtKB-UniRule"/>
</dbReference>
<keyword evidence="2 5" id="KW-0689">Ribosomal protein</keyword>
<accession>A0A140HA29</accession>
<dbReference type="GO" id="GO:0022627">
    <property type="term" value="C:cytosolic small ribosomal subunit"/>
    <property type="evidence" value="ECO:0007669"/>
    <property type="project" value="TreeGrafter"/>
</dbReference>
<comment type="subunit">
    <text evidence="5 7">Part of the 30S ribosomal subunit.</text>
</comment>
<evidence type="ECO:0000256" key="2">
    <source>
        <dbReference type="ARBA" id="ARBA00022980"/>
    </source>
</evidence>
<feature type="domain" description="Small ribosomal subunit protein uS3 C-terminal" evidence="9">
    <location>
        <begin position="605"/>
        <end position="688"/>
    </location>
</feature>
<dbReference type="InterPro" id="IPR001351">
    <property type="entry name" value="Ribosomal_uS3_C"/>
</dbReference>
<protein>
    <recommendedName>
        <fullName evidence="4 5">Small ribosomal subunit protein uS3c</fullName>
    </recommendedName>
</protein>
<dbReference type="HAMAP" id="MF_01309_B">
    <property type="entry name" value="Ribosomal_uS3_B"/>
    <property type="match status" value="1"/>
</dbReference>
<keyword evidence="7 10" id="KW-0150">Chloroplast</keyword>
<evidence type="ECO:0000256" key="4">
    <source>
        <dbReference type="ARBA" id="ARBA00035154"/>
    </source>
</evidence>